<comment type="caution">
    <text evidence="2">The sequence shown here is derived from an EMBL/GenBank/DDBJ whole genome shotgun (WGS) entry which is preliminary data.</text>
</comment>
<keyword evidence="3" id="KW-1185">Reference proteome</keyword>
<dbReference type="Pfam" id="PF04134">
    <property type="entry name" value="DCC1-like"/>
    <property type="match status" value="1"/>
</dbReference>
<evidence type="ECO:0000313" key="3">
    <source>
        <dbReference type="Proteomes" id="UP000239352"/>
    </source>
</evidence>
<organism evidence="2 3">
    <name type="scientific">Actinopolyspora mortivallis</name>
    <dbReference type="NCBI Taxonomy" id="33906"/>
    <lineage>
        <taxon>Bacteria</taxon>
        <taxon>Bacillati</taxon>
        <taxon>Actinomycetota</taxon>
        <taxon>Actinomycetes</taxon>
        <taxon>Actinopolysporales</taxon>
        <taxon>Actinopolysporaceae</taxon>
        <taxon>Actinopolyspora</taxon>
    </lineage>
</organism>
<reference evidence="2 3" key="1">
    <citation type="submission" date="2018-03" db="EMBL/GenBank/DDBJ databases">
        <title>Actinopolyspora mortivallis from Sahara, screening for active biomolecules.</title>
        <authorList>
            <person name="Selama O."/>
            <person name="Wellington E.M.H."/>
            <person name="Hacene H."/>
        </authorList>
    </citation>
    <scope>NUCLEOTIDE SEQUENCE [LARGE SCALE GENOMIC DNA]</scope>
    <source>
        <strain evidence="2 3">M5A</strain>
    </source>
</reference>
<gene>
    <name evidence="2" type="ORF">CEP50_15450</name>
</gene>
<accession>A0A2T0GTS3</accession>
<dbReference type="GO" id="GO:0015035">
    <property type="term" value="F:protein-disulfide reductase activity"/>
    <property type="evidence" value="ECO:0007669"/>
    <property type="project" value="InterPro"/>
</dbReference>
<name>A0A2T0GTS3_ACTMO</name>
<evidence type="ECO:0000313" key="2">
    <source>
        <dbReference type="EMBL" id="PRW62433.1"/>
    </source>
</evidence>
<dbReference type="AlphaFoldDB" id="A0A2T0GTS3"/>
<dbReference type="InterPro" id="IPR007263">
    <property type="entry name" value="DCC1-like"/>
</dbReference>
<dbReference type="RefSeq" id="WP_106114657.1">
    <property type="nucleotide sequence ID" value="NZ_PVSR01000032.1"/>
</dbReference>
<dbReference type="InParanoid" id="A0A2T0GTS3"/>
<evidence type="ECO:0000256" key="1">
    <source>
        <dbReference type="SAM" id="MobiDB-lite"/>
    </source>
</evidence>
<dbReference type="Proteomes" id="UP000239352">
    <property type="component" value="Unassembled WGS sequence"/>
</dbReference>
<sequence>MRDRPVLVYDGDCGFCTRSVRVVDRLPVRVSAIPWQEADLARLGVTEGRARHEVVLVEPSSGRVHGGAAAVAALLRRCRGPLRLLGGVLALPGVATVAEWVYRVVADNRHRLPGETPACRLPPERRPGQGGNHR</sequence>
<protein>
    <submittedName>
        <fullName evidence="2">DUF393 domain-containing protein</fullName>
    </submittedName>
</protein>
<dbReference type="EMBL" id="PVSR01000032">
    <property type="protein sequence ID" value="PRW62433.1"/>
    <property type="molecule type" value="Genomic_DNA"/>
</dbReference>
<dbReference type="STRING" id="1050202.GCA_000384035_02917"/>
<proteinExistence type="predicted"/>
<feature type="region of interest" description="Disordered" evidence="1">
    <location>
        <begin position="113"/>
        <end position="134"/>
    </location>
</feature>